<dbReference type="EMBL" id="CAQQ02101117">
    <property type="status" value="NOT_ANNOTATED_CDS"/>
    <property type="molecule type" value="Genomic_DNA"/>
</dbReference>
<evidence type="ECO:0000313" key="2">
    <source>
        <dbReference type="Proteomes" id="UP000015102"/>
    </source>
</evidence>
<dbReference type="AlphaFoldDB" id="T1GFA8"/>
<dbReference type="EnsemblMetazoa" id="MESCA002045-RA">
    <property type="protein sequence ID" value="MESCA002045-PA"/>
    <property type="gene ID" value="MESCA002045"/>
</dbReference>
<dbReference type="EMBL" id="CAQQ02101118">
    <property type="status" value="NOT_ANNOTATED_CDS"/>
    <property type="molecule type" value="Genomic_DNA"/>
</dbReference>
<keyword evidence="2" id="KW-1185">Reference proteome</keyword>
<evidence type="ECO:0000313" key="1">
    <source>
        <dbReference type="EnsemblMetazoa" id="MESCA002045-PA"/>
    </source>
</evidence>
<proteinExistence type="predicted"/>
<protein>
    <submittedName>
        <fullName evidence="1">Uncharacterized protein</fullName>
    </submittedName>
</protein>
<reference evidence="1" key="2">
    <citation type="submission" date="2015-06" db="UniProtKB">
        <authorList>
            <consortium name="EnsemblMetazoa"/>
        </authorList>
    </citation>
    <scope>IDENTIFICATION</scope>
</reference>
<reference evidence="2" key="1">
    <citation type="submission" date="2013-02" db="EMBL/GenBank/DDBJ databases">
        <authorList>
            <person name="Hughes D."/>
        </authorList>
    </citation>
    <scope>NUCLEOTIDE SEQUENCE</scope>
    <source>
        <strain>Durham</strain>
        <strain evidence="2">NC isolate 2 -- Noor lab</strain>
    </source>
</reference>
<accession>T1GFA8</accession>
<name>T1GFA8_MEGSC</name>
<organism evidence="1 2">
    <name type="scientific">Megaselia scalaris</name>
    <name type="common">Humpbacked fly</name>
    <name type="synonym">Phora scalaris</name>
    <dbReference type="NCBI Taxonomy" id="36166"/>
    <lineage>
        <taxon>Eukaryota</taxon>
        <taxon>Metazoa</taxon>
        <taxon>Ecdysozoa</taxon>
        <taxon>Arthropoda</taxon>
        <taxon>Hexapoda</taxon>
        <taxon>Insecta</taxon>
        <taxon>Pterygota</taxon>
        <taxon>Neoptera</taxon>
        <taxon>Endopterygota</taxon>
        <taxon>Diptera</taxon>
        <taxon>Brachycera</taxon>
        <taxon>Muscomorpha</taxon>
        <taxon>Platypezoidea</taxon>
        <taxon>Phoridae</taxon>
        <taxon>Megaseliini</taxon>
        <taxon>Megaselia</taxon>
    </lineage>
</organism>
<sequence>MINISLARHLGVSGMKTNLILKWILGKTVTEQVESCSFPKCKQGQFKIDTGSIGNCLDSLPFRGIKKKLLPLPVFRGDVEEWPLFEPSFFKSNEAIQYSDLKNNMRLVQCLKGKAKEAIEGLLIHPHYVGEVLRKLQF</sequence>
<dbReference type="Proteomes" id="UP000015102">
    <property type="component" value="Unassembled WGS sequence"/>
</dbReference>
<dbReference type="HOGENOM" id="CLU_1857567_0_0_1"/>